<sequence length="81" mass="9143">MLAATQSHHGEGTVTAIDKPGKRIEFKHGPIKSLGWMGMKMFFDVDDMDLLEDIKVGDKVDFEFIKTKDGRFVITDIEKQG</sequence>
<organism evidence="1 2">
    <name type="scientific">Candidatus Tenderia electrophaga</name>
    <dbReference type="NCBI Taxonomy" id="1748243"/>
    <lineage>
        <taxon>Bacteria</taxon>
        <taxon>Pseudomonadati</taxon>
        <taxon>Pseudomonadota</taxon>
        <taxon>Gammaproteobacteria</taxon>
        <taxon>Candidatus Tenderiales</taxon>
        <taxon>Candidatus Tenderiaceae</taxon>
        <taxon>Candidatus Tenderia</taxon>
    </lineage>
</organism>
<dbReference type="Gene3D" id="2.40.50.320">
    <property type="entry name" value="Copper binding periplasmic protein CusF"/>
    <property type="match status" value="1"/>
</dbReference>
<reference evidence="1" key="1">
    <citation type="submission" date="2015-10" db="EMBL/GenBank/DDBJ databases">
        <title>Description of Candidatus Tenderia electrophaga gen. nov, sp. nov., an Uncultivated Electroautotroph from a Biocathode Enrichment.</title>
        <authorList>
            <person name="Eddie B.J."/>
            <person name="Malanoski A.P."/>
            <person name="Wang Z."/>
            <person name="Hall R.J."/>
            <person name="Oh S.D."/>
            <person name="Heiner C."/>
            <person name="Lin B."/>
            <person name="Strycharz-Glaven S.M."/>
        </authorList>
    </citation>
    <scope>NUCLEOTIDE SEQUENCE [LARGE SCALE GENOMIC DNA]</scope>
    <source>
        <strain evidence="1">NRL1</strain>
    </source>
</reference>
<evidence type="ECO:0000313" key="2">
    <source>
        <dbReference type="Proteomes" id="UP000055136"/>
    </source>
</evidence>
<protein>
    <recommendedName>
        <fullName evidence="3">Copper-binding protein</fullName>
    </recommendedName>
</protein>
<dbReference type="InterPro" id="IPR042230">
    <property type="entry name" value="CusF_sf"/>
</dbReference>
<dbReference type="AlphaFoldDB" id="A0A0S2TF02"/>
<dbReference type="Pfam" id="PF11604">
    <property type="entry name" value="CusF_Ec"/>
    <property type="match status" value="1"/>
</dbReference>
<evidence type="ECO:0008006" key="3">
    <source>
        <dbReference type="Google" id="ProtNLM"/>
    </source>
</evidence>
<gene>
    <name evidence="1" type="ORF">Tel_11650</name>
</gene>
<proteinExistence type="predicted"/>
<keyword evidence="2" id="KW-1185">Reference proteome</keyword>
<dbReference type="EMBL" id="CP013099">
    <property type="protein sequence ID" value="ALP53739.1"/>
    <property type="molecule type" value="Genomic_DNA"/>
</dbReference>
<dbReference type="STRING" id="1748243.Tel_11650"/>
<dbReference type="KEGG" id="tee:Tel_11650"/>
<dbReference type="Proteomes" id="UP000055136">
    <property type="component" value="Chromosome"/>
</dbReference>
<dbReference type="InterPro" id="IPR021647">
    <property type="entry name" value="CusF_Ec"/>
</dbReference>
<evidence type="ECO:0000313" key="1">
    <source>
        <dbReference type="EMBL" id="ALP53739.1"/>
    </source>
</evidence>
<name>A0A0S2TF02_9GAMM</name>
<accession>A0A0S2TF02</accession>